<organism evidence="7 8">
    <name type="scientific">Thermomonospora cellulosilytica</name>
    <dbReference type="NCBI Taxonomy" id="1411118"/>
    <lineage>
        <taxon>Bacteria</taxon>
        <taxon>Bacillati</taxon>
        <taxon>Actinomycetota</taxon>
        <taxon>Actinomycetes</taxon>
        <taxon>Streptosporangiales</taxon>
        <taxon>Thermomonosporaceae</taxon>
        <taxon>Thermomonospora</taxon>
    </lineage>
</organism>
<evidence type="ECO:0000256" key="5">
    <source>
        <dbReference type="ARBA" id="ARBA00022989"/>
    </source>
</evidence>
<reference evidence="7 8" key="1">
    <citation type="submission" date="2020-08" db="EMBL/GenBank/DDBJ databases">
        <title>Sequencing the genomes of 1000 actinobacteria strains.</title>
        <authorList>
            <person name="Klenk H.-P."/>
        </authorList>
    </citation>
    <scope>NUCLEOTIDE SEQUENCE [LARGE SCALE GENOMIC DNA]</scope>
    <source>
        <strain evidence="7 8">DSM 45823</strain>
    </source>
</reference>
<comment type="similarity">
    <text evidence="2">Belongs to the MmpS family.</text>
</comment>
<evidence type="ECO:0000256" key="4">
    <source>
        <dbReference type="ARBA" id="ARBA00022692"/>
    </source>
</evidence>
<dbReference type="Pfam" id="PF05423">
    <property type="entry name" value="Mycobact_memb"/>
    <property type="match status" value="1"/>
</dbReference>
<dbReference type="Gene3D" id="2.60.40.2880">
    <property type="entry name" value="MmpS1-5, C-terminal soluble domain"/>
    <property type="match status" value="1"/>
</dbReference>
<evidence type="ECO:0000256" key="2">
    <source>
        <dbReference type="ARBA" id="ARBA00007531"/>
    </source>
</evidence>
<gene>
    <name evidence="7" type="ORF">HNR21_003680</name>
</gene>
<dbReference type="Proteomes" id="UP000539313">
    <property type="component" value="Unassembled WGS sequence"/>
</dbReference>
<keyword evidence="4" id="KW-0812">Transmembrane</keyword>
<keyword evidence="8" id="KW-1185">Reference proteome</keyword>
<dbReference type="GO" id="GO:0005886">
    <property type="term" value="C:plasma membrane"/>
    <property type="evidence" value="ECO:0007669"/>
    <property type="project" value="UniProtKB-SubCell"/>
</dbReference>
<evidence type="ECO:0000256" key="3">
    <source>
        <dbReference type="ARBA" id="ARBA00022475"/>
    </source>
</evidence>
<dbReference type="EMBL" id="JACJII010000001">
    <property type="protein sequence ID" value="MBA9004798.1"/>
    <property type="molecule type" value="Genomic_DNA"/>
</dbReference>
<comment type="caution">
    <text evidence="7">The sequence shown here is derived from an EMBL/GenBank/DDBJ whole genome shotgun (WGS) entry which is preliminary data.</text>
</comment>
<protein>
    <submittedName>
        <fullName evidence="7">Uncharacterized protein</fullName>
    </submittedName>
</protein>
<evidence type="ECO:0000256" key="1">
    <source>
        <dbReference type="ARBA" id="ARBA00004236"/>
    </source>
</evidence>
<dbReference type="InterPro" id="IPR008693">
    <property type="entry name" value="MmpS"/>
</dbReference>
<dbReference type="RefSeq" id="WP_182706136.1">
    <property type="nucleotide sequence ID" value="NZ_JACJII010000001.1"/>
</dbReference>
<evidence type="ECO:0000256" key="6">
    <source>
        <dbReference type="ARBA" id="ARBA00023136"/>
    </source>
</evidence>
<keyword evidence="5" id="KW-1133">Transmembrane helix</keyword>
<dbReference type="AlphaFoldDB" id="A0A7W3R8Z1"/>
<name>A0A7W3R8Z1_9ACTN</name>
<evidence type="ECO:0000313" key="7">
    <source>
        <dbReference type="EMBL" id="MBA9004798.1"/>
    </source>
</evidence>
<accession>A0A7W3R8Z1</accession>
<dbReference type="InterPro" id="IPR038468">
    <property type="entry name" value="MmpS_C"/>
</dbReference>
<comment type="subcellular location">
    <subcellularLocation>
        <location evidence="1">Cell membrane</location>
    </subcellularLocation>
</comment>
<sequence length="261" mass="29389">MNGQVTEDMCDLLTSADYAQYGHPQMPYESKEISADQPDRVVCRRILGSTFQVALRPSAKTAELEYEQTLRRHKERMLSDRRQTILVADLVRGADASWFDYATLGIDGSEFVEYEIQARRGSLLVSITMTVNDKRKGQDPKTTLAGLAQRVLERLPNVGTQDPAQTPTVVYELLGKGTARQIGYWDSEAHRYVQRTKVKLPWRLELPFDPQEAKTIPFSLTGGIEMTHTLQVIRCRVSVGGRVLVEQANPGFTSCLAHYRG</sequence>
<keyword evidence="6" id="KW-0472">Membrane</keyword>
<evidence type="ECO:0000313" key="8">
    <source>
        <dbReference type="Proteomes" id="UP000539313"/>
    </source>
</evidence>
<proteinExistence type="inferred from homology"/>
<keyword evidence="3" id="KW-1003">Cell membrane</keyword>